<dbReference type="PANTHER" id="PTHR43752">
    <property type="entry name" value="BNR/ASP-BOX REPEAT FAMILY PROTEIN"/>
    <property type="match status" value="1"/>
</dbReference>
<dbReference type="Pfam" id="PF00395">
    <property type="entry name" value="SLH"/>
    <property type="match status" value="3"/>
</dbReference>
<evidence type="ECO:0000256" key="1">
    <source>
        <dbReference type="SAM" id="MobiDB-lite"/>
    </source>
</evidence>
<dbReference type="InterPro" id="IPR003343">
    <property type="entry name" value="Big_2"/>
</dbReference>
<feature type="signal peptide" evidence="2">
    <location>
        <begin position="1"/>
        <end position="26"/>
    </location>
</feature>
<name>A0A4Q9DHI7_9BACL</name>
<dbReference type="Pfam" id="PF02368">
    <property type="entry name" value="Big_2"/>
    <property type="match status" value="1"/>
</dbReference>
<gene>
    <name evidence="4" type="ORF">EYB31_30365</name>
</gene>
<feature type="domain" description="SLH" evidence="3">
    <location>
        <begin position="881"/>
        <end position="937"/>
    </location>
</feature>
<keyword evidence="5" id="KW-1185">Reference proteome</keyword>
<dbReference type="InterPro" id="IPR001119">
    <property type="entry name" value="SLH_dom"/>
</dbReference>
<accession>A0A4Q9DHI7</accession>
<organism evidence="4 5">
    <name type="scientific">Paenibacillus thalictri</name>
    <dbReference type="NCBI Taxonomy" id="2527873"/>
    <lineage>
        <taxon>Bacteria</taxon>
        <taxon>Bacillati</taxon>
        <taxon>Bacillota</taxon>
        <taxon>Bacilli</taxon>
        <taxon>Bacillales</taxon>
        <taxon>Paenibacillaceae</taxon>
        <taxon>Paenibacillus</taxon>
    </lineage>
</organism>
<sequence>MNRKLTLATLLTTCVALTATSFPALAATSTGVLNVDSTVTSIFDPVKDNGDAGDHTHGSSIVELPNGELLSVWFQGNGERDATTTRIMGARSLDQGKTWKTPFVVTDAQQIADINPVVYVDSGDRLWLFWYPVLAGRWNTSQPMYAYAEKGNYEFEQVGNKKPNWDFSEIINIKIGMNTGSVVDPSNTVDYISQERPELKKGFVNTFKAKLADQKDYVFKPIDQGGAGVSQRIWGGEFDSLVTEVMQLIGGDPTKYKYAPTVADSIWQPRSGYPLARRLGWQTKDKPFAVNLGNGKVRLLLPLYSDTLETSIMAFTEYDPSKRLADNSIRWEVSEPLVGVANVQPTMAQRKDGTIVAYMRDNGKRPYRVISSESRDGGLTWTIAKDVPELQDPGVGHDLLQLKNGNWVFAHVDTESGRNTLAVALSDDEGKTWKYRRHLVVDTRANVGNYHYPAVSEAKNGDILISFSRFYSSDDKNAANQSLASYKHIVFSRVTEDWIKQGDANTVIREYASNDYEIAVPASFNINTASDDAIKSLFPSTVKGYYTFGKGAVNAVLPSVDLPVNWDISKIKANFILNKYSDKNITGTVNTDKLPSGVTNAMLPAFDPQLRVYLYNDPAAVPATKVTLDQSSLNLFAGGTATLKATVAPDNASNKTVFWTSSNPKVATVDTNGVVKAVAVGSASITAQTLDGGFTAKTDVQVNFYSSGGSSGGSPSGGTSSGPSGTGTTGTTTDNGTGTTGSQGNSGTSGTTSGQTAFKDITGYSWAQAAIEALASKGIVNGTGDQVFSPEKNISRADILTMLVRALDLKATFDSNFSDTQQGDYYYESLGIAKALGITNGVDGTSFNPTAEISRQDLMVLAARALKVTGKLTESGTKDDLSAFKDVSNIADYAVDSIAALVKAGIIEGSDNMINPQGKATRAEVAVIVFRILDKLK</sequence>
<feature type="compositionally biased region" description="Gly residues" evidence="1">
    <location>
        <begin position="709"/>
        <end position="728"/>
    </location>
</feature>
<dbReference type="SMART" id="SM00635">
    <property type="entry name" value="BID_2"/>
    <property type="match status" value="1"/>
</dbReference>
<dbReference type="Gene3D" id="2.60.40.1080">
    <property type="match status" value="1"/>
</dbReference>
<feature type="region of interest" description="Disordered" evidence="1">
    <location>
        <begin position="707"/>
        <end position="754"/>
    </location>
</feature>
<dbReference type="Pfam" id="PF13088">
    <property type="entry name" value="BNR_2"/>
    <property type="match status" value="2"/>
</dbReference>
<dbReference type="Proteomes" id="UP000293142">
    <property type="component" value="Unassembled WGS sequence"/>
</dbReference>
<comment type="caution">
    <text evidence="4">The sequence shown here is derived from an EMBL/GenBank/DDBJ whole genome shotgun (WGS) entry which is preliminary data.</text>
</comment>
<dbReference type="RefSeq" id="WP_131017261.1">
    <property type="nucleotide sequence ID" value="NZ_SIRE01000026.1"/>
</dbReference>
<proteinExistence type="predicted"/>
<dbReference type="SUPFAM" id="SSF50939">
    <property type="entry name" value="Sialidases"/>
    <property type="match status" value="1"/>
</dbReference>
<keyword evidence="2" id="KW-0732">Signal</keyword>
<evidence type="ECO:0000256" key="2">
    <source>
        <dbReference type="SAM" id="SignalP"/>
    </source>
</evidence>
<dbReference type="PANTHER" id="PTHR43752:SF2">
    <property type="entry name" value="BNR_ASP-BOX REPEAT FAMILY PROTEIN"/>
    <property type="match status" value="1"/>
</dbReference>
<dbReference type="CDD" id="cd15482">
    <property type="entry name" value="Sialidase_non-viral"/>
    <property type="match status" value="1"/>
</dbReference>
<feature type="domain" description="SLH" evidence="3">
    <location>
        <begin position="754"/>
        <end position="817"/>
    </location>
</feature>
<dbReference type="InterPro" id="IPR008964">
    <property type="entry name" value="Invasin/intimin_cell_adhesion"/>
</dbReference>
<evidence type="ECO:0000313" key="5">
    <source>
        <dbReference type="Proteomes" id="UP000293142"/>
    </source>
</evidence>
<dbReference type="AlphaFoldDB" id="A0A4Q9DHI7"/>
<evidence type="ECO:0000259" key="3">
    <source>
        <dbReference type="PROSITE" id="PS51272"/>
    </source>
</evidence>
<dbReference type="EMBL" id="SIRE01000026">
    <property type="protein sequence ID" value="TBL71396.1"/>
    <property type="molecule type" value="Genomic_DNA"/>
</dbReference>
<dbReference type="OrthoDB" id="9809781at2"/>
<dbReference type="InterPro" id="IPR036278">
    <property type="entry name" value="Sialidase_sf"/>
</dbReference>
<feature type="compositionally biased region" description="Low complexity" evidence="1">
    <location>
        <begin position="729"/>
        <end position="754"/>
    </location>
</feature>
<evidence type="ECO:0000313" key="4">
    <source>
        <dbReference type="EMBL" id="TBL71396.1"/>
    </source>
</evidence>
<dbReference type="Gene3D" id="2.120.10.10">
    <property type="match status" value="2"/>
</dbReference>
<feature type="chain" id="PRO_5020541597" description="SLH domain-containing protein" evidence="2">
    <location>
        <begin position="27"/>
        <end position="937"/>
    </location>
</feature>
<dbReference type="SUPFAM" id="SSF49373">
    <property type="entry name" value="Invasin/intimin cell-adhesion fragments"/>
    <property type="match status" value="1"/>
</dbReference>
<protein>
    <recommendedName>
        <fullName evidence="3">SLH domain-containing protein</fullName>
    </recommendedName>
</protein>
<dbReference type="PROSITE" id="PS51272">
    <property type="entry name" value="SLH"/>
    <property type="match status" value="3"/>
</dbReference>
<reference evidence="4 5" key="1">
    <citation type="submission" date="2019-02" db="EMBL/GenBank/DDBJ databases">
        <title>Paenibacillus sp. nov., isolated from surface-sterilized tissue of Thalictrum simplex L.</title>
        <authorList>
            <person name="Tuo L."/>
        </authorList>
    </citation>
    <scope>NUCLEOTIDE SEQUENCE [LARGE SCALE GENOMIC DNA]</scope>
    <source>
        <strain evidence="4 5">N2SHLJ1</strain>
    </source>
</reference>
<feature type="domain" description="SLH" evidence="3">
    <location>
        <begin position="818"/>
        <end position="876"/>
    </location>
</feature>
<dbReference type="InterPro" id="IPR011040">
    <property type="entry name" value="Sialidase"/>
</dbReference>